<reference evidence="1" key="1">
    <citation type="submission" date="2014-12" db="EMBL/GenBank/DDBJ databases">
        <title>Insight into the proteome of Arion vulgaris.</title>
        <authorList>
            <person name="Aradska J."/>
            <person name="Bulat T."/>
            <person name="Smidak R."/>
            <person name="Sarate P."/>
            <person name="Gangsoo J."/>
            <person name="Sialana F."/>
            <person name="Bilban M."/>
            <person name="Lubec G."/>
        </authorList>
    </citation>
    <scope>NUCLEOTIDE SEQUENCE</scope>
    <source>
        <tissue evidence="1">Skin</tissue>
    </source>
</reference>
<dbReference type="EMBL" id="HACG01050105">
    <property type="protein sequence ID" value="CEK96970.1"/>
    <property type="molecule type" value="Transcribed_RNA"/>
</dbReference>
<feature type="non-terminal residue" evidence="1">
    <location>
        <position position="69"/>
    </location>
</feature>
<evidence type="ECO:0000313" key="1">
    <source>
        <dbReference type="EMBL" id="CEK96970.1"/>
    </source>
</evidence>
<gene>
    <name evidence="1" type="primary">ORF214192</name>
</gene>
<dbReference type="AlphaFoldDB" id="A0A0B7BXU9"/>
<protein>
    <submittedName>
        <fullName evidence="1">Uncharacterized protein</fullName>
    </submittedName>
</protein>
<accession>A0A0B7BXU9</accession>
<organism evidence="1">
    <name type="scientific">Arion vulgaris</name>
    <dbReference type="NCBI Taxonomy" id="1028688"/>
    <lineage>
        <taxon>Eukaryota</taxon>
        <taxon>Metazoa</taxon>
        <taxon>Spiralia</taxon>
        <taxon>Lophotrochozoa</taxon>
        <taxon>Mollusca</taxon>
        <taxon>Gastropoda</taxon>
        <taxon>Heterobranchia</taxon>
        <taxon>Euthyneura</taxon>
        <taxon>Panpulmonata</taxon>
        <taxon>Eupulmonata</taxon>
        <taxon>Stylommatophora</taxon>
        <taxon>Helicina</taxon>
        <taxon>Arionoidea</taxon>
        <taxon>Arionidae</taxon>
        <taxon>Arion</taxon>
    </lineage>
</organism>
<proteinExistence type="predicted"/>
<sequence>MDPQNFVSIAINNVLYCFLCHDVKLPSGYFMYACKQKRKHWGLSAKVVCLSYQRLLVLVRTETHVQFSH</sequence>
<name>A0A0B7BXU9_9EUPU</name>